<evidence type="ECO:0000256" key="7">
    <source>
        <dbReference type="ARBA" id="ARBA00049354"/>
    </source>
</evidence>
<dbReference type="Pfam" id="PF01593">
    <property type="entry name" value="Amino_oxidase"/>
    <property type="match status" value="2"/>
</dbReference>
<evidence type="ECO:0000313" key="12">
    <source>
        <dbReference type="EMBL" id="KAG8224302.1"/>
    </source>
</evidence>
<reference evidence="12" key="2">
    <citation type="submission" date="2017-10" db="EMBL/GenBank/DDBJ databases">
        <title>Ladona fulva Genome sequencing and assembly.</title>
        <authorList>
            <person name="Murali S."/>
            <person name="Richards S."/>
            <person name="Bandaranaike D."/>
            <person name="Bellair M."/>
            <person name="Blankenburg K."/>
            <person name="Chao H."/>
            <person name="Dinh H."/>
            <person name="Doddapaneni H."/>
            <person name="Dugan-Rocha S."/>
            <person name="Elkadiri S."/>
            <person name="Gnanaolivu R."/>
            <person name="Hernandez B."/>
            <person name="Skinner E."/>
            <person name="Javaid M."/>
            <person name="Lee S."/>
            <person name="Li M."/>
            <person name="Ming W."/>
            <person name="Munidasa M."/>
            <person name="Muniz J."/>
            <person name="Nguyen L."/>
            <person name="Hughes D."/>
            <person name="Osuji N."/>
            <person name="Pu L.-L."/>
            <person name="Puazo M."/>
            <person name="Qu C."/>
            <person name="Quiroz J."/>
            <person name="Raj R."/>
            <person name="Weissenberger G."/>
            <person name="Xin Y."/>
            <person name="Zou X."/>
            <person name="Han Y."/>
            <person name="Worley K."/>
            <person name="Muzny D."/>
            <person name="Gibbs R."/>
        </authorList>
    </citation>
    <scope>NUCLEOTIDE SEQUENCE</scope>
    <source>
        <strain evidence="12">Sampled in the wild</strain>
    </source>
</reference>
<dbReference type="OrthoDB" id="7777654at2759"/>
<evidence type="ECO:0000256" key="8">
    <source>
        <dbReference type="ARBA" id="ARBA00049430"/>
    </source>
</evidence>
<comment type="function">
    <text evidence="5">Catalyzes the oxidative deamination of primary and some secondary amines such as neurotransmitters, and exogenous amines including the tertiary amine, neurotoxin 1-methyl-4-phenyl-1,2,3,6-tetrahydropyridine (MPTP), with concomitant reduction of oxygen to hydrogen peroxide and participates in the metabolism of neuroactive and vasoactive amines in the central nervous system and peripheral tissues. Preferentially degrades benzylamine and phenylethylamine.</text>
</comment>
<proteinExistence type="inferred from homology"/>
<dbReference type="InterPro" id="IPR036188">
    <property type="entry name" value="FAD/NAD-bd_sf"/>
</dbReference>
<evidence type="ECO:0000259" key="11">
    <source>
        <dbReference type="Pfam" id="PF01593"/>
    </source>
</evidence>
<evidence type="ECO:0000256" key="1">
    <source>
        <dbReference type="ARBA" id="ARBA00001974"/>
    </source>
</evidence>
<feature type="binding site" evidence="9">
    <location>
        <position position="418"/>
    </location>
    <ligand>
        <name>FAD</name>
        <dbReference type="ChEBI" id="CHEBI:57692"/>
    </ligand>
</feature>
<feature type="domain" description="Amine oxidase" evidence="11">
    <location>
        <begin position="17"/>
        <end position="258"/>
    </location>
</feature>
<keyword evidence="10" id="KW-0274">FAD</keyword>
<evidence type="ECO:0000256" key="6">
    <source>
        <dbReference type="ARBA" id="ARBA00048448"/>
    </source>
</evidence>
<dbReference type="PANTHER" id="PTHR43563">
    <property type="entry name" value="AMINE OXIDASE"/>
    <property type="match status" value="1"/>
</dbReference>
<evidence type="ECO:0000256" key="4">
    <source>
        <dbReference type="ARBA" id="ARBA00023002"/>
    </source>
</evidence>
<dbReference type="Gene3D" id="3.90.660.10">
    <property type="match status" value="1"/>
</dbReference>
<dbReference type="InterPro" id="IPR001613">
    <property type="entry name" value="Flavin_amine_oxidase"/>
</dbReference>
<comment type="catalytic activity">
    <reaction evidence="6">
        <text>a secondary aliphatic amine + O2 + H2O = a primary amine + an aldehyde + H2O2</text>
        <dbReference type="Rhea" id="RHEA:26414"/>
        <dbReference type="ChEBI" id="CHEBI:15377"/>
        <dbReference type="ChEBI" id="CHEBI:15379"/>
        <dbReference type="ChEBI" id="CHEBI:16240"/>
        <dbReference type="ChEBI" id="CHEBI:17478"/>
        <dbReference type="ChEBI" id="CHEBI:58855"/>
        <dbReference type="ChEBI" id="CHEBI:65296"/>
        <dbReference type="EC" id="1.4.3.4"/>
    </reaction>
</comment>
<protein>
    <recommendedName>
        <fullName evidence="10">Amine oxidase</fullName>
        <ecNumber evidence="10">1.4.3.-</ecNumber>
    </recommendedName>
</protein>
<dbReference type="Gene3D" id="1.10.405.10">
    <property type="entry name" value="Guanine Nucleotide Dissociation Inhibitor, domain 1"/>
    <property type="match status" value="1"/>
</dbReference>
<comment type="cofactor">
    <cofactor evidence="1 10">
        <name>FAD</name>
        <dbReference type="ChEBI" id="CHEBI:57692"/>
    </cofactor>
</comment>
<dbReference type="PANTHER" id="PTHR43563:SF1">
    <property type="entry name" value="AMINE OXIDASE [FLAVIN-CONTAINING] B"/>
    <property type="match status" value="1"/>
</dbReference>
<gene>
    <name evidence="12" type="ORF">J437_LFUL007242</name>
</gene>
<comment type="caution">
    <text evidence="12">The sequence shown here is derived from an EMBL/GenBank/DDBJ whole genome shotgun (WGS) entry which is preliminary data.</text>
</comment>
<sequence length="446" mass="49779">MDQVASDPPVIVVGAGVSGLSAARFLRSRGKEVIVLEAQDRVGGRTLTIRDDGKTGSNVSSRRSFGWADMGASYVGPTQDHVLRLCKDLGLKTFPCKSDRDMIHYSKGKVNRYKSTWPNFWWRNPLAAWDVRVIAGNFEDMAATIPIREPWKAANAEEWDHMTVQEYLDRNCWTKDAKEFMKSLCCLNNTAEASQMSLLFYLWYMRQGESLLRLWSIDGGAQERKIIGGTQQISIKIAESLGDRVKLNDPVVHIEYNGTENGGMKIHYEPPLPPLRQQLLQRNPMGTVVKCIVFYNNAFWEDKGLNGMVTCHDGIEVVGNAAEDIKDAGVPGLLPGLICFIYSEHAIELYQMSEEARKEAVCTSLANMYGTSEALKYIGGCYTSYYPPGVLTHYGEALREPLPQPPMPCQRLFFAGTETASVWTGYLNGAVEAGERAARQVILQLQ</sequence>
<dbReference type="AlphaFoldDB" id="A0A8K0NWJ2"/>
<organism evidence="12 13">
    <name type="scientific">Ladona fulva</name>
    <name type="common">Scarce chaser dragonfly</name>
    <name type="synonym">Libellula fulva</name>
    <dbReference type="NCBI Taxonomy" id="123851"/>
    <lineage>
        <taxon>Eukaryota</taxon>
        <taxon>Metazoa</taxon>
        <taxon>Ecdysozoa</taxon>
        <taxon>Arthropoda</taxon>
        <taxon>Hexapoda</taxon>
        <taxon>Insecta</taxon>
        <taxon>Pterygota</taxon>
        <taxon>Palaeoptera</taxon>
        <taxon>Odonata</taxon>
        <taxon>Epiprocta</taxon>
        <taxon>Anisoptera</taxon>
        <taxon>Libelluloidea</taxon>
        <taxon>Libellulidae</taxon>
        <taxon>Ladona</taxon>
    </lineage>
</organism>
<feature type="binding site" evidence="9">
    <location>
        <position position="340"/>
    </location>
    <ligand>
        <name>substrate</name>
    </ligand>
</feature>
<dbReference type="InterPro" id="IPR002937">
    <property type="entry name" value="Amino_oxidase"/>
</dbReference>
<evidence type="ECO:0000313" key="13">
    <source>
        <dbReference type="Proteomes" id="UP000792457"/>
    </source>
</evidence>
<dbReference type="Gene3D" id="3.50.50.60">
    <property type="entry name" value="FAD/NAD(P)-binding domain"/>
    <property type="match status" value="2"/>
</dbReference>
<dbReference type="GO" id="GO:0008131">
    <property type="term" value="F:primary methylamine oxidase activity"/>
    <property type="evidence" value="ECO:0007669"/>
    <property type="project" value="UniProtKB-ARBA"/>
</dbReference>
<dbReference type="GO" id="GO:0005741">
    <property type="term" value="C:mitochondrial outer membrane"/>
    <property type="evidence" value="ECO:0007669"/>
    <property type="project" value="UniProtKB-SubCell"/>
</dbReference>
<evidence type="ECO:0000256" key="2">
    <source>
        <dbReference type="ARBA" id="ARBA00004362"/>
    </source>
</evidence>
<keyword evidence="13" id="KW-1185">Reference proteome</keyword>
<evidence type="ECO:0000256" key="3">
    <source>
        <dbReference type="ARBA" id="ARBA00005995"/>
    </source>
</evidence>
<dbReference type="EC" id="1.4.3.-" evidence="10"/>
<dbReference type="GO" id="GO:0097621">
    <property type="term" value="F:monoamine oxidase activity"/>
    <property type="evidence" value="ECO:0007669"/>
    <property type="project" value="UniProtKB-EC"/>
</dbReference>
<dbReference type="SUPFAM" id="SSF54373">
    <property type="entry name" value="FAD-linked reductases, C-terminal domain"/>
    <property type="match status" value="1"/>
</dbReference>
<reference evidence="12" key="1">
    <citation type="submission" date="2013-04" db="EMBL/GenBank/DDBJ databases">
        <authorList>
            <person name="Qu J."/>
            <person name="Murali S.C."/>
            <person name="Bandaranaike D."/>
            <person name="Bellair M."/>
            <person name="Blankenburg K."/>
            <person name="Chao H."/>
            <person name="Dinh H."/>
            <person name="Doddapaneni H."/>
            <person name="Downs B."/>
            <person name="Dugan-Rocha S."/>
            <person name="Elkadiri S."/>
            <person name="Gnanaolivu R.D."/>
            <person name="Hernandez B."/>
            <person name="Javaid M."/>
            <person name="Jayaseelan J.C."/>
            <person name="Lee S."/>
            <person name="Li M."/>
            <person name="Ming W."/>
            <person name="Munidasa M."/>
            <person name="Muniz J."/>
            <person name="Nguyen L."/>
            <person name="Ongeri F."/>
            <person name="Osuji N."/>
            <person name="Pu L.-L."/>
            <person name="Puazo M."/>
            <person name="Qu C."/>
            <person name="Quiroz J."/>
            <person name="Raj R."/>
            <person name="Weissenberger G."/>
            <person name="Xin Y."/>
            <person name="Zou X."/>
            <person name="Han Y."/>
            <person name="Richards S."/>
            <person name="Worley K."/>
            <person name="Muzny D."/>
            <person name="Gibbs R."/>
        </authorList>
    </citation>
    <scope>NUCLEOTIDE SEQUENCE</scope>
    <source>
        <strain evidence="12">Sampled in the wild</strain>
    </source>
</reference>
<comment type="catalytic activity">
    <reaction evidence="8">
        <text>N-acetylputrescine + O2 + H2O = 4-acetamidobutanal + H2O2 + NH4(+)</text>
        <dbReference type="Rhea" id="RHEA:70283"/>
        <dbReference type="ChEBI" id="CHEBI:7386"/>
        <dbReference type="ChEBI" id="CHEBI:15377"/>
        <dbReference type="ChEBI" id="CHEBI:15379"/>
        <dbReference type="ChEBI" id="CHEBI:16240"/>
        <dbReference type="ChEBI" id="CHEBI:28938"/>
        <dbReference type="ChEBI" id="CHEBI:58263"/>
    </reaction>
    <physiologicalReaction direction="left-to-right" evidence="8">
        <dbReference type="Rhea" id="RHEA:70284"/>
    </physiologicalReaction>
</comment>
<feature type="binding site" evidence="9">
    <location>
        <position position="18"/>
    </location>
    <ligand>
        <name>FAD</name>
        <dbReference type="ChEBI" id="CHEBI:57692"/>
    </ligand>
</feature>
<comment type="subcellular location">
    <subcellularLocation>
        <location evidence="2">Mitochondrion outer membrane</location>
        <topology evidence="2">Single-pass type IV membrane protein</topology>
        <orientation evidence="2">Cytoplasmic side</orientation>
    </subcellularLocation>
</comment>
<dbReference type="EMBL" id="KZ308191">
    <property type="protein sequence ID" value="KAG8224302.1"/>
    <property type="molecule type" value="Genomic_DNA"/>
</dbReference>
<dbReference type="InterPro" id="IPR050703">
    <property type="entry name" value="Flavin_MAO"/>
</dbReference>
<dbReference type="Proteomes" id="UP000792457">
    <property type="component" value="Unassembled WGS sequence"/>
</dbReference>
<keyword evidence="4 10" id="KW-0560">Oxidoreductase</keyword>
<feature type="binding site" evidence="9">
    <location>
        <begin position="37"/>
        <end position="38"/>
    </location>
    <ligand>
        <name>FAD</name>
        <dbReference type="ChEBI" id="CHEBI:57692"/>
    </ligand>
</feature>
<keyword evidence="10" id="KW-0285">Flavoprotein</keyword>
<feature type="binding site" evidence="9">
    <location>
        <position position="251"/>
    </location>
    <ligand>
        <name>FAD</name>
        <dbReference type="ChEBI" id="CHEBI:57692"/>
    </ligand>
</feature>
<evidence type="ECO:0000256" key="9">
    <source>
        <dbReference type="PIRSR" id="PIRSR601613-1"/>
    </source>
</evidence>
<feature type="domain" description="Amine oxidase" evidence="11">
    <location>
        <begin position="262"/>
        <end position="442"/>
    </location>
</feature>
<evidence type="ECO:0000256" key="5">
    <source>
        <dbReference type="ARBA" id="ARBA00045409"/>
    </source>
</evidence>
<name>A0A8K0NWJ2_LADFU</name>
<evidence type="ECO:0000256" key="10">
    <source>
        <dbReference type="RuleBase" id="RU362067"/>
    </source>
</evidence>
<dbReference type="PRINTS" id="PR00757">
    <property type="entry name" value="AMINEOXDASEF"/>
</dbReference>
<dbReference type="SUPFAM" id="SSF51905">
    <property type="entry name" value="FAD/NAD(P)-binding domain"/>
    <property type="match status" value="1"/>
</dbReference>
<comment type="similarity">
    <text evidence="3 10">Belongs to the flavin monoamine oxidase family.</text>
</comment>
<comment type="catalytic activity">
    <reaction evidence="7">
        <text>benzylamine + O2 + H2O = benzaldehyde + H2O2 + NH4(+)</text>
        <dbReference type="Rhea" id="RHEA:59424"/>
        <dbReference type="ChEBI" id="CHEBI:15377"/>
        <dbReference type="ChEBI" id="CHEBI:15379"/>
        <dbReference type="ChEBI" id="CHEBI:16240"/>
        <dbReference type="ChEBI" id="CHEBI:17169"/>
        <dbReference type="ChEBI" id="CHEBI:28938"/>
        <dbReference type="ChEBI" id="CHEBI:225238"/>
    </reaction>
    <physiologicalReaction direction="left-to-right" evidence="7">
        <dbReference type="Rhea" id="RHEA:59425"/>
    </physiologicalReaction>
</comment>
<accession>A0A8K0NWJ2</accession>